<feature type="compositionally biased region" description="Acidic residues" evidence="1">
    <location>
        <begin position="27"/>
        <end position="40"/>
    </location>
</feature>
<organism evidence="2 3">
    <name type="scientific">Halobaculum marinum</name>
    <dbReference type="NCBI Taxonomy" id="3031996"/>
    <lineage>
        <taxon>Archaea</taxon>
        <taxon>Methanobacteriati</taxon>
        <taxon>Methanobacteriota</taxon>
        <taxon>Stenosarchaea group</taxon>
        <taxon>Halobacteria</taxon>
        <taxon>Halobacteriales</taxon>
        <taxon>Haloferacaceae</taxon>
        <taxon>Halobaculum</taxon>
    </lineage>
</organism>
<feature type="region of interest" description="Disordered" evidence="1">
    <location>
        <begin position="26"/>
        <end position="48"/>
    </location>
</feature>
<evidence type="ECO:0000313" key="2">
    <source>
        <dbReference type="EMBL" id="MFC7096839.1"/>
    </source>
</evidence>
<comment type="caution">
    <text evidence="2">The sequence shown here is derived from an EMBL/GenBank/DDBJ whole genome shotgun (WGS) entry which is preliminary data.</text>
</comment>
<proteinExistence type="predicted"/>
<dbReference type="EMBL" id="JBHTAG010000002">
    <property type="protein sequence ID" value="MFC7096839.1"/>
    <property type="molecule type" value="Genomic_DNA"/>
</dbReference>
<reference evidence="2 3" key="1">
    <citation type="journal article" date="2019" name="Int. J. Syst. Evol. Microbiol.">
        <title>The Global Catalogue of Microorganisms (GCM) 10K type strain sequencing project: providing services to taxonomists for standard genome sequencing and annotation.</title>
        <authorList>
            <consortium name="The Broad Institute Genomics Platform"/>
            <consortium name="The Broad Institute Genome Sequencing Center for Infectious Disease"/>
            <person name="Wu L."/>
            <person name="Ma J."/>
        </authorList>
    </citation>
    <scope>NUCLEOTIDE SEQUENCE [LARGE SCALE GENOMIC DNA]</scope>
    <source>
        <strain evidence="2 3">DT55</strain>
    </source>
</reference>
<accession>A0ABD5WTH2</accession>
<gene>
    <name evidence="2" type="ORF">ACFQKD_05930</name>
</gene>
<evidence type="ECO:0000256" key="1">
    <source>
        <dbReference type="SAM" id="MobiDB-lite"/>
    </source>
</evidence>
<keyword evidence="3" id="KW-1185">Reference proteome</keyword>
<protein>
    <submittedName>
        <fullName evidence="2">Uncharacterized protein</fullName>
    </submittedName>
</protein>
<dbReference type="AlphaFoldDB" id="A0ABD5WTH2"/>
<dbReference type="GeneID" id="79269267"/>
<sequence>MFGYLDVVATGGFVVLAVNGLARDDDTVGADEEDEADEADGTASVAAD</sequence>
<evidence type="ECO:0000313" key="3">
    <source>
        <dbReference type="Proteomes" id="UP001596388"/>
    </source>
</evidence>
<name>A0ABD5WTH2_9EURY</name>
<dbReference type="RefSeq" id="WP_276238703.1">
    <property type="nucleotide sequence ID" value="NZ_CP119989.1"/>
</dbReference>
<dbReference type="Proteomes" id="UP001596388">
    <property type="component" value="Unassembled WGS sequence"/>
</dbReference>